<keyword evidence="5" id="KW-1185">Reference proteome</keyword>
<dbReference type="PROSITE" id="PS50294">
    <property type="entry name" value="WD_REPEATS_REGION"/>
    <property type="match status" value="1"/>
</dbReference>
<dbReference type="InterPro" id="IPR015943">
    <property type="entry name" value="WD40/YVTN_repeat-like_dom_sf"/>
</dbReference>
<dbReference type="Pfam" id="PF00400">
    <property type="entry name" value="WD40"/>
    <property type="match status" value="1"/>
</dbReference>
<sequence>MWTVPSGAFMNVFNSHSGPVTSGMYTPDGKKIVAVSEDCSLIVWDPKSAAATFRITSEDSRVHSDMITCLAINKD</sequence>
<name>A0A9P5VLB9_9FUNG</name>
<comment type="caution">
    <text evidence="4">The sequence shown here is derived from an EMBL/GenBank/DDBJ whole genome shotgun (WGS) entry which is preliminary data.</text>
</comment>
<accession>A0A9P5VLB9</accession>
<reference evidence="4" key="1">
    <citation type="journal article" date="2020" name="Fungal Divers.">
        <title>Resolving the Mortierellaceae phylogeny through synthesis of multi-gene phylogenetics and phylogenomics.</title>
        <authorList>
            <person name="Vandepol N."/>
            <person name="Liber J."/>
            <person name="Desiro A."/>
            <person name="Na H."/>
            <person name="Kennedy M."/>
            <person name="Barry K."/>
            <person name="Grigoriev I.V."/>
            <person name="Miller A.N."/>
            <person name="O'Donnell K."/>
            <person name="Stajich J.E."/>
            <person name="Bonito G."/>
        </authorList>
    </citation>
    <scope>NUCLEOTIDE SEQUENCE</scope>
    <source>
        <strain evidence="4">NVP1</strain>
    </source>
</reference>
<dbReference type="AlphaFoldDB" id="A0A9P5VLB9"/>
<dbReference type="SUPFAM" id="SSF50978">
    <property type="entry name" value="WD40 repeat-like"/>
    <property type="match status" value="1"/>
</dbReference>
<organism evidence="4 5">
    <name type="scientific">Podila minutissima</name>
    <dbReference type="NCBI Taxonomy" id="64525"/>
    <lineage>
        <taxon>Eukaryota</taxon>
        <taxon>Fungi</taxon>
        <taxon>Fungi incertae sedis</taxon>
        <taxon>Mucoromycota</taxon>
        <taxon>Mortierellomycotina</taxon>
        <taxon>Mortierellomycetes</taxon>
        <taxon>Mortierellales</taxon>
        <taxon>Mortierellaceae</taxon>
        <taxon>Podila</taxon>
    </lineage>
</organism>
<dbReference type="InterPro" id="IPR036322">
    <property type="entry name" value="WD40_repeat_dom_sf"/>
</dbReference>
<feature type="non-terminal residue" evidence="4">
    <location>
        <position position="75"/>
    </location>
</feature>
<evidence type="ECO:0000256" key="2">
    <source>
        <dbReference type="ARBA" id="ARBA00022737"/>
    </source>
</evidence>
<dbReference type="Gene3D" id="2.130.10.10">
    <property type="entry name" value="YVTN repeat-like/Quinoprotein amine dehydrogenase"/>
    <property type="match status" value="1"/>
</dbReference>
<keyword evidence="2" id="KW-0677">Repeat</keyword>
<dbReference type="SMART" id="SM00320">
    <property type="entry name" value="WD40"/>
    <property type="match status" value="1"/>
</dbReference>
<gene>
    <name evidence="4" type="ORF">BG006_006582</name>
</gene>
<dbReference type="InterPro" id="IPR001680">
    <property type="entry name" value="WD40_rpt"/>
</dbReference>
<dbReference type="EMBL" id="JAAAUY010000396">
    <property type="protein sequence ID" value="KAF9330457.1"/>
    <property type="molecule type" value="Genomic_DNA"/>
</dbReference>
<protein>
    <submittedName>
        <fullName evidence="4">Uncharacterized protein</fullName>
    </submittedName>
</protein>
<dbReference type="PANTHER" id="PTHR19857:SF8">
    <property type="entry name" value="ANGIO-ASSOCIATED MIGRATORY CELL PROTEIN"/>
    <property type="match status" value="1"/>
</dbReference>
<dbReference type="InterPro" id="IPR051179">
    <property type="entry name" value="WD_repeat_multifunction"/>
</dbReference>
<proteinExistence type="predicted"/>
<evidence type="ECO:0000313" key="4">
    <source>
        <dbReference type="EMBL" id="KAF9330457.1"/>
    </source>
</evidence>
<evidence type="ECO:0000256" key="3">
    <source>
        <dbReference type="PROSITE-ProRule" id="PRU00221"/>
    </source>
</evidence>
<dbReference type="Proteomes" id="UP000696485">
    <property type="component" value="Unassembled WGS sequence"/>
</dbReference>
<evidence type="ECO:0000256" key="1">
    <source>
        <dbReference type="ARBA" id="ARBA00022574"/>
    </source>
</evidence>
<evidence type="ECO:0000313" key="5">
    <source>
        <dbReference type="Proteomes" id="UP000696485"/>
    </source>
</evidence>
<dbReference type="PROSITE" id="PS50082">
    <property type="entry name" value="WD_REPEATS_2"/>
    <property type="match status" value="1"/>
</dbReference>
<keyword evidence="1 3" id="KW-0853">WD repeat</keyword>
<feature type="repeat" description="WD" evidence="3">
    <location>
        <begin position="13"/>
        <end position="54"/>
    </location>
</feature>
<dbReference type="PANTHER" id="PTHR19857">
    <property type="entry name" value="MITOCHONDRIAL DIVISION PROTEIN 1-RELATED"/>
    <property type="match status" value="1"/>
</dbReference>